<proteinExistence type="predicted"/>
<keyword evidence="3 7" id="KW-0812">Transmembrane</keyword>
<feature type="transmembrane region" description="Helical" evidence="7">
    <location>
        <begin position="422"/>
        <end position="442"/>
    </location>
</feature>
<dbReference type="Proteomes" id="UP001501676">
    <property type="component" value="Unassembled WGS sequence"/>
</dbReference>
<dbReference type="InterPro" id="IPR050833">
    <property type="entry name" value="Poly_Biosynth_Transport"/>
</dbReference>
<reference evidence="9" key="1">
    <citation type="journal article" date="2019" name="Int. J. Syst. Evol. Microbiol.">
        <title>The Global Catalogue of Microorganisms (GCM) 10K type strain sequencing project: providing services to taxonomists for standard genome sequencing and annotation.</title>
        <authorList>
            <consortium name="The Broad Institute Genomics Platform"/>
            <consortium name="The Broad Institute Genome Sequencing Center for Infectious Disease"/>
            <person name="Wu L."/>
            <person name="Ma J."/>
        </authorList>
    </citation>
    <scope>NUCLEOTIDE SEQUENCE [LARGE SCALE GENOMIC DNA]</scope>
    <source>
        <strain evidence="9">JCM 9458</strain>
    </source>
</reference>
<feature type="compositionally biased region" description="Basic and acidic residues" evidence="6">
    <location>
        <begin position="565"/>
        <end position="592"/>
    </location>
</feature>
<dbReference type="InterPro" id="IPR002797">
    <property type="entry name" value="Polysacc_synth"/>
</dbReference>
<evidence type="ECO:0000256" key="6">
    <source>
        <dbReference type="SAM" id="MobiDB-lite"/>
    </source>
</evidence>
<feature type="transmembrane region" description="Helical" evidence="7">
    <location>
        <begin position="511"/>
        <end position="529"/>
    </location>
</feature>
<feature type="transmembrane region" description="Helical" evidence="7">
    <location>
        <begin position="481"/>
        <end position="499"/>
    </location>
</feature>
<evidence type="ECO:0000256" key="3">
    <source>
        <dbReference type="ARBA" id="ARBA00022692"/>
    </source>
</evidence>
<dbReference type="PANTHER" id="PTHR30250:SF27">
    <property type="entry name" value="POLYSACCHARIDE BIOSYNTHESIS PROTEIN"/>
    <property type="match status" value="1"/>
</dbReference>
<feature type="transmembrane region" description="Helical" evidence="7">
    <location>
        <begin position="284"/>
        <end position="307"/>
    </location>
</feature>
<evidence type="ECO:0000313" key="8">
    <source>
        <dbReference type="EMBL" id="GAA3397437.1"/>
    </source>
</evidence>
<evidence type="ECO:0000313" key="9">
    <source>
        <dbReference type="Proteomes" id="UP001501676"/>
    </source>
</evidence>
<feature type="transmembrane region" description="Helical" evidence="7">
    <location>
        <begin position="448"/>
        <end position="469"/>
    </location>
</feature>
<dbReference type="EMBL" id="BAAAYN010000066">
    <property type="protein sequence ID" value="GAA3397437.1"/>
    <property type="molecule type" value="Genomic_DNA"/>
</dbReference>
<comment type="subcellular location">
    <subcellularLocation>
        <location evidence="1">Cell membrane</location>
        <topology evidence="1">Multi-pass membrane protein</topology>
    </subcellularLocation>
</comment>
<name>A0ABP6TAF2_9ACTN</name>
<evidence type="ECO:0000256" key="5">
    <source>
        <dbReference type="ARBA" id="ARBA00023136"/>
    </source>
</evidence>
<feature type="transmembrane region" description="Helical" evidence="7">
    <location>
        <begin position="395"/>
        <end position="415"/>
    </location>
</feature>
<keyword evidence="2" id="KW-1003">Cell membrane</keyword>
<feature type="transmembrane region" description="Helical" evidence="7">
    <location>
        <begin position="357"/>
        <end position="375"/>
    </location>
</feature>
<protein>
    <recommendedName>
        <fullName evidence="10">Polysaccharide biosynthesis protein C-terminal domain-containing protein</fullName>
    </recommendedName>
</protein>
<comment type="caution">
    <text evidence="8">The sequence shown here is derived from an EMBL/GenBank/DDBJ whole genome shotgun (WGS) entry which is preliminary data.</text>
</comment>
<dbReference type="Pfam" id="PF01943">
    <property type="entry name" value="Polysacc_synt"/>
    <property type="match status" value="1"/>
</dbReference>
<accession>A0ABP6TAF2</accession>
<sequence>MTATPTRQPTATEHARHSAELRGVARAGTISLVGSATSALLGFVLVVQVSRGLGAAGAGAFSVVVAVAMMLAVAGRFGTDTALVRMAPRLRALGRTRDIDAAAVAALAPVFVGTTLLAATAWWAAPLLVDLVFEQPTPPGAVWLIRVGVTTVPLAATGYVALAVTRGLGSIVPLTMVESITKPVLRCVFVAVAVAVAHQRWPDAELSAAPVLWTTVAWAVPTLLGGVWSAILAHRALRAVRAEPDAIPGDADAIPGGTGDGGAASPSGVAATWRELWRFATPRAAASACEIAGMHAGIILVSALAGVTEAGVYNAALRLALAGTLALQALRLAIAPTLARLLTVGDTAGVEHLHRTAAVWITVVSFPLYLVFAVWPSEVLRLFGPGFSVGGPALALLAAGTLVNLATGPVSTLLLMSGRSTLTLAVTATSLTCGIALAVVLIPRYGVTGAAIAKAAAVVGENVAITLIVRRTVGVRTLSRPLLRATAAGAVCFVVPALIYDVATGHAVPDFRAAVILVLLGSVGYLVLLRRWRGEFALADLAAALPTHRLRLPGSRLHRSAGRRRPVEPHDPAEPPPRRTDPPPSDASKEYR</sequence>
<feature type="transmembrane region" description="Helical" evidence="7">
    <location>
        <begin position="53"/>
        <end position="78"/>
    </location>
</feature>
<evidence type="ECO:0000256" key="1">
    <source>
        <dbReference type="ARBA" id="ARBA00004651"/>
    </source>
</evidence>
<feature type="transmembrane region" description="Helical" evidence="7">
    <location>
        <begin position="99"/>
        <end position="123"/>
    </location>
</feature>
<feature type="region of interest" description="Disordered" evidence="6">
    <location>
        <begin position="555"/>
        <end position="592"/>
    </location>
</feature>
<dbReference type="RefSeq" id="WP_345733320.1">
    <property type="nucleotide sequence ID" value="NZ_BAAAYN010000066.1"/>
</dbReference>
<feature type="transmembrane region" description="Helical" evidence="7">
    <location>
        <begin position="183"/>
        <end position="199"/>
    </location>
</feature>
<evidence type="ECO:0000256" key="2">
    <source>
        <dbReference type="ARBA" id="ARBA00022475"/>
    </source>
</evidence>
<feature type="compositionally biased region" description="Basic residues" evidence="6">
    <location>
        <begin position="555"/>
        <end position="564"/>
    </location>
</feature>
<keyword evidence="4 7" id="KW-1133">Transmembrane helix</keyword>
<keyword evidence="5 7" id="KW-0472">Membrane</keyword>
<gene>
    <name evidence="8" type="ORF">GCM10020369_77620</name>
</gene>
<feature type="transmembrane region" description="Helical" evidence="7">
    <location>
        <begin position="24"/>
        <end position="47"/>
    </location>
</feature>
<organism evidence="8 9">
    <name type="scientific">Cryptosporangium minutisporangium</name>
    <dbReference type="NCBI Taxonomy" id="113569"/>
    <lineage>
        <taxon>Bacteria</taxon>
        <taxon>Bacillati</taxon>
        <taxon>Actinomycetota</taxon>
        <taxon>Actinomycetes</taxon>
        <taxon>Cryptosporangiales</taxon>
        <taxon>Cryptosporangiaceae</taxon>
        <taxon>Cryptosporangium</taxon>
    </lineage>
</organism>
<keyword evidence="9" id="KW-1185">Reference proteome</keyword>
<feature type="transmembrane region" description="Helical" evidence="7">
    <location>
        <begin position="211"/>
        <end position="233"/>
    </location>
</feature>
<feature type="transmembrane region" description="Helical" evidence="7">
    <location>
        <begin position="143"/>
        <end position="162"/>
    </location>
</feature>
<feature type="transmembrane region" description="Helical" evidence="7">
    <location>
        <begin position="319"/>
        <end position="345"/>
    </location>
</feature>
<evidence type="ECO:0000256" key="7">
    <source>
        <dbReference type="SAM" id="Phobius"/>
    </source>
</evidence>
<evidence type="ECO:0008006" key="10">
    <source>
        <dbReference type="Google" id="ProtNLM"/>
    </source>
</evidence>
<dbReference type="PANTHER" id="PTHR30250">
    <property type="entry name" value="PST FAMILY PREDICTED COLANIC ACID TRANSPORTER"/>
    <property type="match status" value="1"/>
</dbReference>
<evidence type="ECO:0000256" key="4">
    <source>
        <dbReference type="ARBA" id="ARBA00022989"/>
    </source>
</evidence>